<evidence type="ECO:0000313" key="9">
    <source>
        <dbReference type="EMBL" id="PAE89245.1"/>
    </source>
</evidence>
<keyword evidence="3" id="KW-1003">Cell membrane</keyword>
<evidence type="ECO:0000259" key="8">
    <source>
        <dbReference type="PROSITE" id="PS50850"/>
    </source>
</evidence>
<dbReference type="AlphaFoldDB" id="A0A268P1P2"/>
<organism evidence="9 10">
    <name type="scientific">Shouchella clausii</name>
    <name type="common">Alkalihalobacillus clausii</name>
    <dbReference type="NCBI Taxonomy" id="79880"/>
    <lineage>
        <taxon>Bacteria</taxon>
        <taxon>Bacillati</taxon>
        <taxon>Bacillota</taxon>
        <taxon>Bacilli</taxon>
        <taxon>Bacillales</taxon>
        <taxon>Bacillaceae</taxon>
        <taxon>Shouchella</taxon>
    </lineage>
</organism>
<keyword evidence="5 7" id="KW-1133">Transmembrane helix</keyword>
<feature type="transmembrane region" description="Helical" evidence="7">
    <location>
        <begin position="70"/>
        <end position="88"/>
    </location>
</feature>
<feature type="transmembrane region" description="Helical" evidence="7">
    <location>
        <begin position="294"/>
        <end position="314"/>
    </location>
</feature>
<evidence type="ECO:0000256" key="4">
    <source>
        <dbReference type="ARBA" id="ARBA00022692"/>
    </source>
</evidence>
<evidence type="ECO:0000256" key="6">
    <source>
        <dbReference type="ARBA" id="ARBA00023136"/>
    </source>
</evidence>
<feature type="transmembrane region" description="Helical" evidence="7">
    <location>
        <begin position="321"/>
        <end position="340"/>
    </location>
</feature>
<evidence type="ECO:0000256" key="1">
    <source>
        <dbReference type="ARBA" id="ARBA00004651"/>
    </source>
</evidence>
<dbReference type="Proteomes" id="UP000216207">
    <property type="component" value="Unassembled WGS sequence"/>
</dbReference>
<feature type="transmembrane region" description="Helical" evidence="7">
    <location>
        <begin position="195"/>
        <end position="217"/>
    </location>
</feature>
<evidence type="ECO:0000256" key="2">
    <source>
        <dbReference type="ARBA" id="ARBA00022448"/>
    </source>
</evidence>
<feature type="transmembrane region" description="Helical" evidence="7">
    <location>
        <begin position="94"/>
        <end position="119"/>
    </location>
</feature>
<feature type="transmembrane region" description="Helical" evidence="7">
    <location>
        <begin position="237"/>
        <end position="256"/>
    </location>
</feature>
<comment type="subcellular location">
    <subcellularLocation>
        <location evidence="1">Cell membrane</location>
        <topology evidence="1">Multi-pass membrane protein</topology>
    </subcellularLocation>
</comment>
<feature type="transmembrane region" description="Helical" evidence="7">
    <location>
        <begin position="131"/>
        <end position="151"/>
    </location>
</feature>
<comment type="caution">
    <text evidence="9">The sequence shown here is derived from an EMBL/GenBank/DDBJ whole genome shotgun (WGS) entry which is preliminary data.</text>
</comment>
<evidence type="ECO:0000256" key="7">
    <source>
        <dbReference type="SAM" id="Phobius"/>
    </source>
</evidence>
<keyword evidence="6 7" id="KW-0472">Membrane</keyword>
<dbReference type="InterPro" id="IPR050189">
    <property type="entry name" value="MFS_Efflux_Transporters"/>
</dbReference>
<dbReference type="RefSeq" id="WP_095326382.1">
    <property type="nucleotide sequence ID" value="NZ_NPCC01000009.1"/>
</dbReference>
<sequence>MWSIVLPSLAMIAVTYALARFSFGLFLPDIAASLDLSAANGGFIGALAFASYTLALFASYRLIRYFGQYNIMLAAGTSAIVGMLGIAFSPSFPYLAIAVFIAGLGSGLASPVLSQVAYAKLPSNQLDQANTWINSGTSIGLIITGPVVLLFSEHWRLSYLIFTVIGIIVLIWAARSISSDQNKMNQATQISNWGSVLASAKYLLVSSFIIGASSSIYWTFSKSYLVSVSFTTANESIVFWMVMGIAGILGGIAGGVIQKIGLTWSHRLALLIMLASLIILLLPSRIAIYASASMFGSSYIFLTGLFIVLATRIFQSFPSLGVSLSFLALGIGQSIGSFFAGKTIELTSYPFAFILFVAIGIIALFIPVEKRMAKGKPRRLNGSV</sequence>
<dbReference type="Gene3D" id="1.20.1250.20">
    <property type="entry name" value="MFS general substrate transporter like domains"/>
    <property type="match status" value="1"/>
</dbReference>
<keyword evidence="4 7" id="KW-0812">Transmembrane</keyword>
<dbReference type="PANTHER" id="PTHR43124:SF3">
    <property type="entry name" value="CHLORAMPHENICOL EFFLUX PUMP RV0191"/>
    <property type="match status" value="1"/>
</dbReference>
<evidence type="ECO:0000256" key="5">
    <source>
        <dbReference type="ARBA" id="ARBA00022989"/>
    </source>
</evidence>
<proteinExistence type="predicted"/>
<dbReference type="GO" id="GO:0005886">
    <property type="term" value="C:plasma membrane"/>
    <property type="evidence" value="ECO:0007669"/>
    <property type="project" value="UniProtKB-SubCell"/>
</dbReference>
<gene>
    <name evidence="9" type="ORF">CHH72_08110</name>
</gene>
<feature type="transmembrane region" description="Helical" evidence="7">
    <location>
        <begin position="268"/>
        <end position="288"/>
    </location>
</feature>
<feature type="transmembrane region" description="Helical" evidence="7">
    <location>
        <begin position="157"/>
        <end position="174"/>
    </location>
</feature>
<name>A0A268P1P2_SHOCL</name>
<dbReference type="EMBL" id="NPCC01000009">
    <property type="protein sequence ID" value="PAE89245.1"/>
    <property type="molecule type" value="Genomic_DNA"/>
</dbReference>
<dbReference type="PANTHER" id="PTHR43124">
    <property type="entry name" value="PURINE EFFLUX PUMP PBUE"/>
    <property type="match status" value="1"/>
</dbReference>
<dbReference type="InterPro" id="IPR036259">
    <property type="entry name" value="MFS_trans_sf"/>
</dbReference>
<reference evidence="9 10" key="1">
    <citation type="submission" date="2017-07" db="EMBL/GenBank/DDBJ databases">
        <title>Isolation and whole genome analysis of endospore-forming bacteria from heroin.</title>
        <authorList>
            <person name="Kalinowski J."/>
            <person name="Ahrens B."/>
            <person name="Al-Dilaimi A."/>
            <person name="Winkler A."/>
            <person name="Wibberg D."/>
            <person name="Schleenbecker U."/>
            <person name="Ruckert C."/>
            <person name="Wolfel R."/>
            <person name="Grass G."/>
        </authorList>
    </citation>
    <scope>NUCLEOTIDE SEQUENCE [LARGE SCALE GENOMIC DNA]</scope>
    <source>
        <strain evidence="9 10">7539</strain>
    </source>
</reference>
<dbReference type="SUPFAM" id="SSF103473">
    <property type="entry name" value="MFS general substrate transporter"/>
    <property type="match status" value="1"/>
</dbReference>
<dbReference type="Pfam" id="PF07690">
    <property type="entry name" value="MFS_1"/>
    <property type="match status" value="1"/>
</dbReference>
<dbReference type="PROSITE" id="PS50850">
    <property type="entry name" value="MFS"/>
    <property type="match status" value="1"/>
</dbReference>
<dbReference type="GO" id="GO:0022857">
    <property type="term" value="F:transmembrane transporter activity"/>
    <property type="evidence" value="ECO:0007669"/>
    <property type="project" value="InterPro"/>
</dbReference>
<keyword evidence="2" id="KW-0813">Transport</keyword>
<feature type="transmembrane region" description="Helical" evidence="7">
    <location>
        <begin position="346"/>
        <end position="368"/>
    </location>
</feature>
<evidence type="ECO:0000256" key="3">
    <source>
        <dbReference type="ARBA" id="ARBA00022475"/>
    </source>
</evidence>
<dbReference type="InterPro" id="IPR020846">
    <property type="entry name" value="MFS_dom"/>
</dbReference>
<accession>A0A268P1P2</accession>
<evidence type="ECO:0000313" key="10">
    <source>
        <dbReference type="Proteomes" id="UP000216207"/>
    </source>
</evidence>
<protein>
    <submittedName>
        <fullName evidence="9">MFS transporter</fullName>
    </submittedName>
</protein>
<dbReference type="InterPro" id="IPR011701">
    <property type="entry name" value="MFS"/>
</dbReference>
<feature type="transmembrane region" description="Helical" evidence="7">
    <location>
        <begin position="43"/>
        <end position="63"/>
    </location>
</feature>
<feature type="domain" description="Major facilitator superfamily (MFS) profile" evidence="8">
    <location>
        <begin position="3"/>
        <end position="375"/>
    </location>
</feature>